<dbReference type="EMBL" id="FOBF01000038">
    <property type="protein sequence ID" value="SEN80376.1"/>
    <property type="molecule type" value="Genomic_DNA"/>
</dbReference>
<dbReference type="SUPFAM" id="SSF52540">
    <property type="entry name" value="P-loop containing nucleoside triphosphate hydrolases"/>
    <property type="match status" value="1"/>
</dbReference>
<dbReference type="InterPro" id="IPR041372">
    <property type="entry name" value="Cas3_C"/>
</dbReference>
<reference evidence="11 12" key="1">
    <citation type="submission" date="2016-10" db="EMBL/GenBank/DDBJ databases">
        <authorList>
            <person name="de Groot N.N."/>
        </authorList>
    </citation>
    <scope>NUCLEOTIDE SEQUENCE [LARGE SCALE GENOMIC DNA]</scope>
    <source>
        <strain evidence="11 12">DSM 43357</strain>
    </source>
</reference>
<dbReference type="RefSeq" id="WP_091105950.1">
    <property type="nucleotide sequence ID" value="NZ_FOBF01000038.1"/>
</dbReference>
<dbReference type="OrthoDB" id="9810236at2"/>
<dbReference type="Pfam" id="PF22590">
    <property type="entry name" value="Cas3-like_C_2"/>
    <property type="match status" value="1"/>
</dbReference>
<dbReference type="PROSITE" id="PS51643">
    <property type="entry name" value="HD_CAS3"/>
    <property type="match status" value="1"/>
</dbReference>
<dbReference type="InterPro" id="IPR054712">
    <property type="entry name" value="Cas3-like_dom"/>
</dbReference>
<dbReference type="SMART" id="SM00487">
    <property type="entry name" value="DEXDc"/>
    <property type="match status" value="1"/>
</dbReference>
<dbReference type="Gene3D" id="1.10.3210.30">
    <property type="match status" value="1"/>
</dbReference>
<dbReference type="GO" id="GO:0046872">
    <property type="term" value="F:metal ion binding"/>
    <property type="evidence" value="ECO:0007669"/>
    <property type="project" value="UniProtKB-KW"/>
</dbReference>
<protein>
    <submittedName>
        <fullName evidence="11">CRISPR-associated helicase, Cas3 family</fullName>
    </submittedName>
</protein>
<evidence type="ECO:0000313" key="11">
    <source>
        <dbReference type="EMBL" id="SEN80376.1"/>
    </source>
</evidence>
<dbReference type="Proteomes" id="UP000198953">
    <property type="component" value="Unassembled WGS sequence"/>
</dbReference>
<accession>A0A1H8JJA6</accession>
<dbReference type="GO" id="GO:0004518">
    <property type="term" value="F:nuclease activity"/>
    <property type="evidence" value="ECO:0007669"/>
    <property type="project" value="UniProtKB-KW"/>
</dbReference>
<dbReference type="PANTHER" id="PTHR47963">
    <property type="entry name" value="DEAD-BOX ATP-DEPENDENT RNA HELICASE 47, MITOCHONDRIAL"/>
    <property type="match status" value="1"/>
</dbReference>
<keyword evidence="5" id="KW-0547">Nucleotide-binding</keyword>
<dbReference type="Gene3D" id="3.40.50.300">
    <property type="entry name" value="P-loop containing nucleotide triphosphate hydrolases"/>
    <property type="match status" value="2"/>
</dbReference>
<dbReference type="GO" id="GO:0051607">
    <property type="term" value="P:defense response to virus"/>
    <property type="evidence" value="ECO:0007669"/>
    <property type="project" value="UniProtKB-KW"/>
</dbReference>
<dbReference type="GO" id="GO:0016787">
    <property type="term" value="F:hydrolase activity"/>
    <property type="evidence" value="ECO:0007669"/>
    <property type="project" value="UniProtKB-KW"/>
</dbReference>
<feature type="domain" description="HD Cas3-type" evidence="10">
    <location>
        <begin position="29"/>
        <end position="235"/>
    </location>
</feature>
<dbReference type="InterPro" id="IPR050547">
    <property type="entry name" value="DEAD_box_RNA_helicases"/>
</dbReference>
<dbReference type="InterPro" id="IPR027417">
    <property type="entry name" value="P-loop_NTPase"/>
</dbReference>
<dbReference type="CDD" id="cd09641">
    <property type="entry name" value="Cas3''_I"/>
    <property type="match status" value="1"/>
</dbReference>
<evidence type="ECO:0000256" key="1">
    <source>
        <dbReference type="ARBA" id="ARBA00006847"/>
    </source>
</evidence>
<comment type="similarity">
    <text evidence="2">In the central section; belongs to the CRISPR-associated helicase Cas3 family.</text>
</comment>
<evidence type="ECO:0000256" key="3">
    <source>
        <dbReference type="ARBA" id="ARBA00022722"/>
    </source>
</evidence>
<dbReference type="GO" id="GO:0003723">
    <property type="term" value="F:RNA binding"/>
    <property type="evidence" value="ECO:0007669"/>
    <property type="project" value="TreeGrafter"/>
</dbReference>
<evidence type="ECO:0000259" key="10">
    <source>
        <dbReference type="PROSITE" id="PS51643"/>
    </source>
</evidence>
<keyword evidence="9" id="KW-0051">Antiviral defense</keyword>
<dbReference type="Pfam" id="PF18395">
    <property type="entry name" value="Cas3_C"/>
    <property type="match status" value="1"/>
</dbReference>
<evidence type="ECO:0000313" key="12">
    <source>
        <dbReference type="Proteomes" id="UP000198953"/>
    </source>
</evidence>
<dbReference type="InterPro" id="IPR006483">
    <property type="entry name" value="CRISPR-assoc_Cas3_HD"/>
</dbReference>
<keyword evidence="3" id="KW-0540">Nuclease</keyword>
<sequence>MLDEEPFLRWEVDDLSAAARTVWAKHDAATDGWLPLWRHLPDSGAVAGLLWDRWLPLQVRRVIAEPLPGGLEDGRRLAVWSAATHDIGKATPAFACQVESLADTMRAAGLDMPPYKLMLDRKLAPHGLAGQVLLSEWLMERHGWARSATAQFAIIAGGHHGVQPTNQDIRELQVHPQLLRTPGCDSFWRDVQREILDVCAEACGVGERLSAWREVKLPQPVQVLLSGLVIVADWMASNPDLFPYFPQAQRQGERERVEAAWRGLQLPPPWQAREPEGPPAKLFFERFQLPAGARIRPVQERAVAVARDMAGPGLLVIEAPMGEGKTEAALAAAEVFAARSGAGGCFVALPSMATSNAMFPRMLEWLRRVPDAALGQSERSVLLAHSKAALNDDFAALMRAGRREIRGVDVDGSGDEWRPHGDRSVSSAGLVAHQWLRGRKKGMLASFAVGTIDQLLFMGLKSRHLALRHLALAGKVVVIDEAHAYDTYMNSYLDRVLSWLGAYGVPVVVLSATLPSRRRRELAQAYAGAAAGDLAEVEDAKGYPLLTSVEPGRGAGVEAVAASGRETEVHVNRLADDLDALGDLLESELADGGCALVVRNTVGRVLETAAYLRGRFGDRAVTVAHARFVDVDRTEKDADLLRRFGHPEKSKGRPAGPHIVIASQVAEQSLDIDFDLLVSDLCPIDLLLQRMGRLHRHQRGQSQCDRPSRLRTARCFVTGAEWTAEGVEPVRGSVLIYRRHALLRSAAVLEPYLAGTADTGRVVRLPQDISPLVQTAYGTDPVGPPHWQQAMERAREEHDLHQARQDSKAQDFQINPIAKAGRAVIGWIDAGVGDADDTRQGRAQVRDSRECLEVLVVQRRSDGTLATLLWLSKGRGGRELPTDAPPEPRLARTVAACGLRLPFHFSLPDVIDRVIDELEQNYVAAWQSKDCHWLAGELILVLDENCRTRLAGYDLRYTPTDGLEVVRAE</sequence>
<gene>
    <name evidence="11" type="ORF">SAMN05660976_08353</name>
</gene>
<keyword evidence="8" id="KW-0067">ATP-binding</keyword>
<evidence type="ECO:0000256" key="9">
    <source>
        <dbReference type="ARBA" id="ARBA00023118"/>
    </source>
</evidence>
<dbReference type="PANTHER" id="PTHR47963:SF9">
    <property type="entry name" value="CRISPR-ASSOCIATED ENDONUCLEASE_HELICASE CAS3"/>
    <property type="match status" value="1"/>
</dbReference>
<keyword evidence="12" id="KW-1185">Reference proteome</keyword>
<dbReference type="InterPro" id="IPR014001">
    <property type="entry name" value="Helicase_ATP-bd"/>
</dbReference>
<keyword evidence="4" id="KW-0479">Metal-binding</keyword>
<name>A0A1H8JJA6_9ACTN</name>
<organism evidence="11 12">
    <name type="scientific">Nonomuraea pusilla</name>
    <dbReference type="NCBI Taxonomy" id="46177"/>
    <lineage>
        <taxon>Bacteria</taxon>
        <taxon>Bacillati</taxon>
        <taxon>Actinomycetota</taxon>
        <taxon>Actinomycetes</taxon>
        <taxon>Streptosporangiales</taxon>
        <taxon>Streptosporangiaceae</taxon>
        <taxon>Nonomuraea</taxon>
    </lineage>
</organism>
<proteinExistence type="inferred from homology"/>
<keyword evidence="7" id="KW-0347">Helicase</keyword>
<dbReference type="GO" id="GO:0005524">
    <property type="term" value="F:ATP binding"/>
    <property type="evidence" value="ECO:0007669"/>
    <property type="project" value="UniProtKB-KW"/>
</dbReference>
<comment type="similarity">
    <text evidence="1">In the N-terminal section; belongs to the CRISPR-associated nuclease Cas3-HD family.</text>
</comment>
<dbReference type="NCBIfam" id="TIGR01596">
    <property type="entry name" value="cas3_HD"/>
    <property type="match status" value="1"/>
</dbReference>
<dbReference type="InterPro" id="IPR038257">
    <property type="entry name" value="CRISPR-assoc_Cas3_HD_sf"/>
</dbReference>
<evidence type="ECO:0000256" key="5">
    <source>
        <dbReference type="ARBA" id="ARBA00022741"/>
    </source>
</evidence>
<keyword evidence="6" id="KW-0378">Hydrolase</keyword>
<evidence type="ECO:0000256" key="4">
    <source>
        <dbReference type="ARBA" id="ARBA00022723"/>
    </source>
</evidence>
<dbReference type="InterPro" id="IPR006474">
    <property type="entry name" value="Helicase_Cas3_CRISPR-ass_core"/>
</dbReference>
<evidence type="ECO:0000256" key="6">
    <source>
        <dbReference type="ARBA" id="ARBA00022801"/>
    </source>
</evidence>
<dbReference type="Pfam" id="PF18019">
    <property type="entry name" value="Cas3_HD"/>
    <property type="match status" value="1"/>
</dbReference>
<dbReference type="STRING" id="46177.SAMN05660976_08353"/>
<dbReference type="CDD" id="cd17930">
    <property type="entry name" value="DEXHc_cas3"/>
    <property type="match status" value="1"/>
</dbReference>
<evidence type="ECO:0000256" key="2">
    <source>
        <dbReference type="ARBA" id="ARBA00009046"/>
    </source>
</evidence>
<dbReference type="AlphaFoldDB" id="A0A1H8JJA6"/>
<evidence type="ECO:0000256" key="8">
    <source>
        <dbReference type="ARBA" id="ARBA00022840"/>
    </source>
</evidence>
<dbReference type="NCBIfam" id="TIGR01587">
    <property type="entry name" value="cas3_core"/>
    <property type="match status" value="1"/>
</dbReference>
<evidence type="ECO:0000256" key="7">
    <source>
        <dbReference type="ARBA" id="ARBA00022806"/>
    </source>
</evidence>
<dbReference type="GO" id="GO:0003724">
    <property type="term" value="F:RNA helicase activity"/>
    <property type="evidence" value="ECO:0007669"/>
    <property type="project" value="TreeGrafter"/>
</dbReference>